<keyword evidence="2" id="KW-1185">Reference proteome</keyword>
<proteinExistence type="predicted"/>
<organism evidence="1 2">
    <name type="scientific">Nocardia ninae NBRC 108245</name>
    <dbReference type="NCBI Taxonomy" id="1210091"/>
    <lineage>
        <taxon>Bacteria</taxon>
        <taxon>Bacillati</taxon>
        <taxon>Actinomycetota</taxon>
        <taxon>Actinomycetes</taxon>
        <taxon>Mycobacteriales</taxon>
        <taxon>Nocardiaceae</taxon>
        <taxon>Nocardia</taxon>
    </lineage>
</organism>
<sequence length="118" mass="12962">MRASRHSRPESSEARPFRQIHELVAEPTSPPGRFQIQLLQVVVAEHQQPSTCSSPAATHVSRCGTTTFGLTALRRANGVPLDEAFEEAESAWRALVSKNGSTSMGRGELLAFVREFDK</sequence>
<evidence type="ECO:0000313" key="1">
    <source>
        <dbReference type="EMBL" id="GEM41147.1"/>
    </source>
</evidence>
<dbReference type="AlphaFoldDB" id="A0A511MLY4"/>
<accession>A0A511MLY4</accession>
<comment type="caution">
    <text evidence="1">The sequence shown here is derived from an EMBL/GenBank/DDBJ whole genome shotgun (WGS) entry which is preliminary data.</text>
</comment>
<reference evidence="1 2" key="1">
    <citation type="submission" date="2019-07" db="EMBL/GenBank/DDBJ databases">
        <title>Whole genome shotgun sequence of Nocardia ninae NBRC 108245.</title>
        <authorList>
            <person name="Hosoyama A."/>
            <person name="Uohara A."/>
            <person name="Ohji S."/>
            <person name="Ichikawa N."/>
        </authorList>
    </citation>
    <scope>NUCLEOTIDE SEQUENCE [LARGE SCALE GENOMIC DNA]</scope>
    <source>
        <strain evidence="1 2">NBRC 108245</strain>
    </source>
</reference>
<dbReference type="Proteomes" id="UP000321424">
    <property type="component" value="Unassembled WGS sequence"/>
</dbReference>
<name>A0A511MLY4_9NOCA</name>
<dbReference type="EMBL" id="BJXA01000046">
    <property type="protein sequence ID" value="GEM41147.1"/>
    <property type="molecule type" value="Genomic_DNA"/>
</dbReference>
<evidence type="ECO:0000313" key="2">
    <source>
        <dbReference type="Proteomes" id="UP000321424"/>
    </source>
</evidence>
<gene>
    <name evidence="1" type="ORF">NN4_56660</name>
</gene>
<protein>
    <submittedName>
        <fullName evidence="1">Uncharacterized protein</fullName>
    </submittedName>
</protein>